<gene>
    <name evidence="2" type="ORF">UCC3521_0051</name>
</gene>
<dbReference type="GO" id="GO:0016887">
    <property type="term" value="F:ATP hydrolysis activity"/>
    <property type="evidence" value="ECO:0007669"/>
    <property type="project" value="InterPro"/>
</dbReference>
<evidence type="ECO:0000313" key="2">
    <source>
        <dbReference type="EMBL" id="QBJ03589.1"/>
    </source>
</evidence>
<dbReference type="Pfam" id="PF05876">
    <property type="entry name" value="GpA_ATPase"/>
    <property type="match status" value="1"/>
</dbReference>
<evidence type="ECO:0000313" key="3">
    <source>
        <dbReference type="Proteomes" id="UP000309991"/>
    </source>
</evidence>
<name>A0A4Y5FER9_9CAUD</name>
<sequence>MKDFVKARIRPEFAQGYYATLTDKNNNSLDQMSVRNSRIYFRSASKGSAVEGVDIDMLSLDEYDRLNPTAEISAMESLSSSKYGLIRRWSTPTIPNYGIHKKFLESDQRMWVHTCPHCGYEQVLDYEKNIVCNNPKGIDEIGRIVQPGTFSFVCQKCGGILDRWYDGQWVAMAPRAGRAHGYQISQLDAVWVSADDLKRKELQAPSKQFFYNYVIGKPYEDSTSKFYDSDVLDHRRDYLPEQQKSRGRYDWISAGIDWGEHFHHVVIMGMLPNGNIDIIGLKAVRRSEGVNELERDLHQVMAYLDQFNPDLIVPDFGYNGNYNDKLSQAFGTDKVYSCIVKSAKSQNDYKAHFDLSNHRVTIDKLMQNVMMLNNMKRDSIGFYKKVDPDLKLFMQHWSNVVIRTDIDDDAPDPDTIVKTITRKDGDHYAQSSVYAMVGMNHLVELIKQRKDSQLFTSSLSTYTKVPDSEKTDLQEELFNSSLM</sequence>
<dbReference type="InterPro" id="IPR046453">
    <property type="entry name" value="GpA_ATPase"/>
</dbReference>
<accession>A0A4Y5FER9</accession>
<organism evidence="2 3">
    <name type="scientific">Lactobacillus phage 3-521</name>
    <dbReference type="NCBI Taxonomy" id="2510943"/>
    <lineage>
        <taxon>Viruses</taxon>
        <taxon>Duplodnaviria</taxon>
        <taxon>Heunggongvirae</taxon>
        <taxon>Uroviricota</taxon>
        <taxon>Caudoviricetes</taxon>
        <taxon>Herelleviridae</taxon>
        <taxon>Watanabevirus</taxon>
        <taxon>Watanabevirus wv3521</taxon>
    </lineage>
</organism>
<proteinExistence type="predicted"/>
<keyword evidence="3" id="KW-1185">Reference proteome</keyword>
<reference evidence="2 3" key="1">
    <citation type="submission" date="2019-02" db="EMBL/GenBank/DDBJ databases">
        <title>Isolation of virulent Lactobacillus brevis phages.</title>
        <authorList>
            <person name="Feyereisen M."/>
            <person name="Mahony J."/>
            <person name="O'Sullivan T."/>
            <person name="van Sinderen D."/>
        </authorList>
    </citation>
    <scope>NUCLEOTIDE SEQUENCE [LARGE SCALE GENOMIC DNA]</scope>
</reference>
<dbReference type="Proteomes" id="UP000309991">
    <property type="component" value="Segment"/>
</dbReference>
<feature type="domain" description="Phage terminase large subunit GpA ATPase" evidence="1">
    <location>
        <begin position="20"/>
        <end position="162"/>
    </location>
</feature>
<dbReference type="EMBL" id="MK504444">
    <property type="protein sequence ID" value="QBJ03589.1"/>
    <property type="molecule type" value="Genomic_DNA"/>
</dbReference>
<evidence type="ECO:0000259" key="1">
    <source>
        <dbReference type="Pfam" id="PF05876"/>
    </source>
</evidence>
<protein>
    <submittedName>
        <fullName evidence="2">Terminase large subunit</fullName>
    </submittedName>
</protein>